<sequence>MKQINIAPNSQIAVIFKGWAADWAKDVQSDKKDMAKKFHTVYNIAGELFTKGGEVEVSFVSALFNDCKKKSDMAEAMNQKVVASLQGDDERAQKIIAKVNAAAQDAAFVVNHLGQILLQSA</sequence>
<dbReference type="OrthoDB" id="5815626at2"/>
<comment type="caution">
    <text evidence="1">The sequence shown here is derived from an EMBL/GenBank/DDBJ whole genome shotgun (WGS) entry which is preliminary data.</text>
</comment>
<organism evidence="1 2">
    <name type="scientific">Photobacterium frigidiphilum</name>
    <dbReference type="NCBI Taxonomy" id="264736"/>
    <lineage>
        <taxon>Bacteria</taxon>
        <taxon>Pseudomonadati</taxon>
        <taxon>Pseudomonadota</taxon>
        <taxon>Gammaproteobacteria</taxon>
        <taxon>Vibrionales</taxon>
        <taxon>Vibrionaceae</taxon>
        <taxon>Photobacterium</taxon>
    </lineage>
</organism>
<accession>A0A2T3J7F3</accession>
<dbReference type="AlphaFoldDB" id="A0A2T3J7F3"/>
<dbReference type="RefSeq" id="WP_011218757.1">
    <property type="nucleotide sequence ID" value="NZ_JAKJUA010000019.1"/>
</dbReference>
<dbReference type="Proteomes" id="UP000240987">
    <property type="component" value="Unassembled WGS sequence"/>
</dbReference>
<protein>
    <submittedName>
        <fullName evidence="1">Uncharacterized protein</fullName>
    </submittedName>
</protein>
<reference evidence="1 2" key="1">
    <citation type="submission" date="2018-01" db="EMBL/GenBank/DDBJ databases">
        <title>Whole genome sequencing of Histamine producing bacteria.</title>
        <authorList>
            <person name="Butler K."/>
        </authorList>
    </citation>
    <scope>NUCLEOTIDE SEQUENCE [LARGE SCALE GENOMIC DNA]</scope>
    <source>
        <strain evidence="1 2">JCM 12947</strain>
    </source>
</reference>
<evidence type="ECO:0000313" key="1">
    <source>
        <dbReference type="EMBL" id="PSU44682.1"/>
    </source>
</evidence>
<dbReference type="EMBL" id="PYMJ01000044">
    <property type="protein sequence ID" value="PSU44682.1"/>
    <property type="molecule type" value="Genomic_DNA"/>
</dbReference>
<evidence type="ECO:0000313" key="2">
    <source>
        <dbReference type="Proteomes" id="UP000240987"/>
    </source>
</evidence>
<gene>
    <name evidence="1" type="ORF">C9J12_26055</name>
</gene>
<proteinExistence type="predicted"/>
<name>A0A2T3J7F3_9GAMM</name>
<keyword evidence="2" id="KW-1185">Reference proteome</keyword>